<feature type="non-terminal residue" evidence="1">
    <location>
        <position position="105"/>
    </location>
</feature>
<proteinExistence type="predicted"/>
<protein>
    <submittedName>
        <fullName evidence="1">Uncharacterized protein</fullName>
    </submittedName>
</protein>
<organism evidence="1 2">
    <name type="scientific">Steccherinum ochraceum</name>
    <dbReference type="NCBI Taxonomy" id="92696"/>
    <lineage>
        <taxon>Eukaryota</taxon>
        <taxon>Fungi</taxon>
        <taxon>Dikarya</taxon>
        <taxon>Basidiomycota</taxon>
        <taxon>Agaricomycotina</taxon>
        <taxon>Agaricomycetes</taxon>
        <taxon>Polyporales</taxon>
        <taxon>Steccherinaceae</taxon>
        <taxon>Steccherinum</taxon>
    </lineage>
</organism>
<reference evidence="1 2" key="1">
    <citation type="submission" date="2018-11" db="EMBL/GenBank/DDBJ databases">
        <title>Genome assembly of Steccherinum ochraceum LE-BIN_3174, the white-rot fungus of the Steccherinaceae family (The Residual Polyporoid clade, Polyporales, Basidiomycota).</title>
        <authorList>
            <person name="Fedorova T.V."/>
            <person name="Glazunova O.A."/>
            <person name="Landesman E.O."/>
            <person name="Moiseenko K.V."/>
            <person name="Psurtseva N.V."/>
            <person name="Savinova O.S."/>
            <person name="Shakhova N.V."/>
            <person name="Tyazhelova T.V."/>
            <person name="Vasina D.V."/>
        </authorList>
    </citation>
    <scope>NUCLEOTIDE SEQUENCE [LARGE SCALE GENOMIC DNA]</scope>
    <source>
        <strain evidence="1 2">LE-BIN_3174</strain>
    </source>
</reference>
<dbReference type="STRING" id="92696.A0A4R0RIV2"/>
<gene>
    <name evidence="1" type="ORF">EIP91_005003</name>
</gene>
<evidence type="ECO:0000313" key="2">
    <source>
        <dbReference type="Proteomes" id="UP000292702"/>
    </source>
</evidence>
<dbReference type="Proteomes" id="UP000292702">
    <property type="component" value="Unassembled WGS sequence"/>
</dbReference>
<dbReference type="AlphaFoldDB" id="A0A4R0RIV2"/>
<accession>A0A4R0RIV2</accession>
<sequence>MALAARPFHANHAPFLDTGSDDPLARALPSSLLQTNLPTSASQAESGKSTTLKSELSLSVVVDVDTDKVPDFQLAFSPQHFRSEKLAWRTIIQLNLIRSIKQLLE</sequence>
<dbReference type="OrthoDB" id="5817230at2759"/>
<evidence type="ECO:0000313" key="1">
    <source>
        <dbReference type="EMBL" id="TCD63718.1"/>
    </source>
</evidence>
<comment type="caution">
    <text evidence="1">The sequence shown here is derived from an EMBL/GenBank/DDBJ whole genome shotgun (WGS) entry which is preliminary data.</text>
</comment>
<dbReference type="EMBL" id="RWJN01000279">
    <property type="protein sequence ID" value="TCD63718.1"/>
    <property type="molecule type" value="Genomic_DNA"/>
</dbReference>
<name>A0A4R0RIV2_9APHY</name>
<keyword evidence="2" id="KW-1185">Reference proteome</keyword>